<dbReference type="Gene3D" id="1.10.8.1020">
    <property type="entry name" value="RecQ-mediated genome instability protein 1, N-terminal domain"/>
    <property type="match status" value="1"/>
</dbReference>
<keyword evidence="5" id="KW-0539">Nucleus</keyword>
<dbReference type="InterPro" id="IPR049363">
    <property type="entry name" value="RMI1_N"/>
</dbReference>
<name>A0AAN7VRZ9_9COLE</name>
<dbReference type="GO" id="GO:0000712">
    <property type="term" value="P:resolution of meiotic recombination intermediates"/>
    <property type="evidence" value="ECO:0007669"/>
    <property type="project" value="TreeGrafter"/>
</dbReference>
<comment type="function">
    <text evidence="6">Essential component of the RMI complex, a complex that plays an important role in the processing of homologous recombination intermediates to limit DNA crossover formation in cells. Promotes TOP3A binding to double Holliday junctions (DHJ) and hence stimulates TOP3A-mediated dissolution. Required for BLM phosphorylation during mitosis. Within the BLM complex, required for BLM and TOP3A stability.</text>
</comment>
<dbReference type="GO" id="GO:0006260">
    <property type="term" value="P:DNA replication"/>
    <property type="evidence" value="ECO:0007669"/>
    <property type="project" value="UniProtKB-KW"/>
</dbReference>
<organism evidence="10 11">
    <name type="scientific">Pyrocoelia pectoralis</name>
    <dbReference type="NCBI Taxonomy" id="417401"/>
    <lineage>
        <taxon>Eukaryota</taxon>
        <taxon>Metazoa</taxon>
        <taxon>Ecdysozoa</taxon>
        <taxon>Arthropoda</taxon>
        <taxon>Hexapoda</taxon>
        <taxon>Insecta</taxon>
        <taxon>Pterygota</taxon>
        <taxon>Neoptera</taxon>
        <taxon>Endopterygota</taxon>
        <taxon>Coleoptera</taxon>
        <taxon>Polyphaga</taxon>
        <taxon>Elateriformia</taxon>
        <taxon>Elateroidea</taxon>
        <taxon>Lampyridae</taxon>
        <taxon>Lampyrinae</taxon>
        <taxon>Pyrocoelia</taxon>
    </lineage>
</organism>
<proteinExistence type="inferred from homology"/>
<accession>A0AAN7VRZ9</accession>
<dbReference type="GO" id="GO:0000724">
    <property type="term" value="P:double-strand break repair via homologous recombination"/>
    <property type="evidence" value="ECO:0007669"/>
    <property type="project" value="TreeGrafter"/>
</dbReference>
<comment type="subcellular location">
    <subcellularLocation>
        <location evidence="1">Nucleus</location>
    </subcellularLocation>
</comment>
<evidence type="ECO:0000259" key="7">
    <source>
        <dbReference type="Pfam" id="PF08585"/>
    </source>
</evidence>
<keyword evidence="11" id="KW-1185">Reference proteome</keyword>
<dbReference type="GO" id="GO:0000166">
    <property type="term" value="F:nucleotide binding"/>
    <property type="evidence" value="ECO:0007669"/>
    <property type="project" value="InterPro"/>
</dbReference>
<gene>
    <name evidence="10" type="ORF">RI129_000628</name>
</gene>
<dbReference type="Pfam" id="PF16099">
    <property type="entry name" value="RMI1_C"/>
    <property type="match status" value="1"/>
</dbReference>
<evidence type="ECO:0000259" key="8">
    <source>
        <dbReference type="Pfam" id="PF16099"/>
    </source>
</evidence>
<evidence type="ECO:0000256" key="2">
    <source>
        <dbReference type="ARBA" id="ARBA00006395"/>
    </source>
</evidence>
<dbReference type="Gene3D" id="2.40.50.770">
    <property type="entry name" value="RecQ-mediated genome instability protein Rmi1, C-terminal domain"/>
    <property type="match status" value="1"/>
</dbReference>
<dbReference type="InterPro" id="IPR032199">
    <property type="entry name" value="RMI1_C"/>
</dbReference>
<evidence type="ECO:0000256" key="5">
    <source>
        <dbReference type="ARBA" id="ARBA00023242"/>
    </source>
</evidence>
<comment type="similarity">
    <text evidence="2">Belongs to the RMI1 family.</text>
</comment>
<dbReference type="FunFam" id="2.40.50.770:FF:000002">
    <property type="entry name" value="recQ-mediated genome instability protein 1"/>
    <property type="match status" value="1"/>
</dbReference>
<evidence type="ECO:0000259" key="9">
    <source>
        <dbReference type="Pfam" id="PF21000"/>
    </source>
</evidence>
<feature type="domain" description="RecQ mediated genome instability protein 1 OB-fold" evidence="7">
    <location>
        <begin position="65"/>
        <end position="197"/>
    </location>
</feature>
<dbReference type="Proteomes" id="UP001329430">
    <property type="component" value="Chromosome 1"/>
</dbReference>
<sequence length="539" mass="60905">MAECSSVKQFFSSHHIKLSNYWLESCIQWYKDENPNVDYSIETLNSVVYEQWLLLDLRDVEVPILPPNLAEHKKTFLNDVYCLQILHVQDISQPKLVQLHKIRTPNVLFDSTVTHEQDQYPKLDTGSKRMLQLLLTDGVQQIEAIEYKPINVLNVNIKPGTKIKITGPVQVRRGQIMLETKHVHLLGGEVEEILIVNSYENVLARALKLPENAHPAIVEEPPVPIINQNVRANRNVQNSITQYTININTPQETTVVNFTRPPTDFEEALITDEVDMLLEAERDVANDYMQVEKVSYGDKGMEMDDGSVLEAKRDNISITKEEALVSDAVDMLLESERDIANDYVQVEGVSYCDKGMEMDNGSVLEAKRDNISKCIDLNMGEANDNMYSMFEDIDIDAHLDIIDNQQGDSVVNCSNKVVSIAHLLENKVTEGQFLVRAQYKKVVQKLSVTDEGWTLLLLIGDESGELEARVDSTVVSNLIGYEHTAVMAIRKNVINKDENVTAALMKGVEAMKNKIIKINGEMLIVYTTGEKFPVITKIM</sequence>
<dbReference type="Pfam" id="PF21000">
    <property type="entry name" value="RMI1_N_N"/>
    <property type="match status" value="1"/>
</dbReference>
<dbReference type="EMBL" id="JAVRBK010000001">
    <property type="protein sequence ID" value="KAK5649599.1"/>
    <property type="molecule type" value="Genomic_DNA"/>
</dbReference>
<dbReference type="InterPro" id="IPR042470">
    <property type="entry name" value="RMI1_N_C_sf"/>
</dbReference>
<dbReference type="InterPro" id="IPR013894">
    <property type="entry name" value="RMI1_OB"/>
</dbReference>
<dbReference type="GO" id="GO:0031422">
    <property type="term" value="C:RecQ family helicase-topoisomerase III complex"/>
    <property type="evidence" value="ECO:0007669"/>
    <property type="project" value="TreeGrafter"/>
</dbReference>
<dbReference type="GO" id="GO:0016604">
    <property type="term" value="C:nuclear body"/>
    <property type="evidence" value="ECO:0007669"/>
    <property type="project" value="TreeGrafter"/>
</dbReference>
<evidence type="ECO:0000256" key="6">
    <source>
        <dbReference type="ARBA" id="ARBA00024977"/>
    </source>
</evidence>
<feature type="domain" description="RecQ-mediated genome instability protein 1 C-terminal OB-fold" evidence="8">
    <location>
        <begin position="427"/>
        <end position="537"/>
    </location>
</feature>
<evidence type="ECO:0000256" key="4">
    <source>
        <dbReference type="ARBA" id="ARBA00022705"/>
    </source>
</evidence>
<feature type="domain" description="RMI1 N-terminal" evidence="9">
    <location>
        <begin position="11"/>
        <end position="60"/>
    </location>
</feature>
<dbReference type="InterPro" id="IPR044881">
    <property type="entry name" value="RMI1_N_N_sf"/>
</dbReference>
<reference evidence="10 11" key="1">
    <citation type="journal article" date="2024" name="Insects">
        <title>An Improved Chromosome-Level Genome Assembly of the Firefly Pyrocoelia pectoralis.</title>
        <authorList>
            <person name="Fu X."/>
            <person name="Meyer-Rochow V.B."/>
            <person name="Ballantyne L."/>
            <person name="Zhu X."/>
        </authorList>
    </citation>
    <scope>NUCLEOTIDE SEQUENCE [LARGE SCALE GENOMIC DNA]</scope>
    <source>
        <strain evidence="10">XCY_ONT2</strain>
    </source>
</reference>
<dbReference type="SMART" id="SM01161">
    <property type="entry name" value="DUF1767"/>
    <property type="match status" value="1"/>
</dbReference>
<evidence type="ECO:0000256" key="3">
    <source>
        <dbReference type="ARBA" id="ARBA00018987"/>
    </source>
</evidence>
<evidence type="ECO:0000313" key="11">
    <source>
        <dbReference type="Proteomes" id="UP001329430"/>
    </source>
</evidence>
<comment type="caution">
    <text evidence="10">The sequence shown here is derived from an EMBL/GenBank/DDBJ whole genome shotgun (WGS) entry which is preliminary data.</text>
</comment>
<dbReference type="AlphaFoldDB" id="A0AAN7VRZ9"/>
<dbReference type="PANTHER" id="PTHR14790:SF15">
    <property type="entry name" value="RECQ-MEDIATED GENOME INSTABILITY PROTEIN 1"/>
    <property type="match status" value="1"/>
</dbReference>
<dbReference type="PANTHER" id="PTHR14790">
    <property type="entry name" value="RECQ-MEDIATED GENOME INSTABILITY PROTEIN 1 RMI1"/>
    <property type="match status" value="1"/>
</dbReference>
<protein>
    <recommendedName>
        <fullName evidence="3">RecQ-mediated genome instability protein 1</fullName>
    </recommendedName>
</protein>
<keyword evidence="4" id="KW-0235">DNA replication</keyword>
<dbReference type="Pfam" id="PF08585">
    <property type="entry name" value="RMI1_N_C"/>
    <property type="match status" value="1"/>
</dbReference>
<evidence type="ECO:0000256" key="1">
    <source>
        <dbReference type="ARBA" id="ARBA00004123"/>
    </source>
</evidence>
<evidence type="ECO:0000313" key="10">
    <source>
        <dbReference type="EMBL" id="KAK5649599.1"/>
    </source>
</evidence>